<dbReference type="AlphaFoldDB" id="A0A0D2GDB9"/>
<feature type="compositionally biased region" description="Basic and acidic residues" evidence="1">
    <location>
        <begin position="72"/>
        <end position="114"/>
    </location>
</feature>
<dbReference type="HOGENOM" id="CLU_379463_0_0_1"/>
<feature type="compositionally biased region" description="Polar residues" evidence="1">
    <location>
        <begin position="179"/>
        <end position="190"/>
    </location>
</feature>
<dbReference type="EMBL" id="KN846957">
    <property type="protein sequence ID" value="KIW70099.1"/>
    <property type="molecule type" value="Genomic_DNA"/>
</dbReference>
<feature type="compositionally biased region" description="Polar residues" evidence="1">
    <location>
        <begin position="316"/>
        <end position="327"/>
    </location>
</feature>
<accession>A0A0D2GDB9</accession>
<evidence type="ECO:0000313" key="3">
    <source>
        <dbReference type="Proteomes" id="UP000054266"/>
    </source>
</evidence>
<name>A0A0D2GDB9_9EURO</name>
<feature type="compositionally biased region" description="Polar residues" evidence="1">
    <location>
        <begin position="204"/>
        <end position="215"/>
    </location>
</feature>
<keyword evidence="3" id="KW-1185">Reference proteome</keyword>
<feature type="region of interest" description="Disordered" evidence="1">
    <location>
        <begin position="315"/>
        <end position="500"/>
    </location>
</feature>
<feature type="compositionally biased region" description="Pro residues" evidence="1">
    <location>
        <begin position="544"/>
        <end position="556"/>
    </location>
</feature>
<feature type="region of interest" description="Disordered" evidence="1">
    <location>
        <begin position="53"/>
        <end position="282"/>
    </location>
</feature>
<protein>
    <submittedName>
        <fullName evidence="2">Uncharacterized protein</fullName>
    </submittedName>
</protein>
<sequence>MAASHISPSKREKAFPELKLRFWGGRNSVMGGGLLADSLMSTRGYRNVRAERKKVRDSRKAAITCVDEDDGAERAKSPTSIDEKGGGVQKPERGCDQECDTEAKEAEVAEHDGIGADDQVPEPAGPGPSEDESAKEVGTTCSSSSHHRIKQGSAHNSEQGPAIGAQFSTSLRGGAGSPQRHTSTPATKSGSARPPKATPACDNTGAQPQQQTPSFQHPPRPVSRPNQANNSRPALTRPSAPPTIPQLNALRAHTIRPESSISQQLSADPAVPGHDQATPLGQYWEYSREEWDLSGENAPCAVISEVTSRRKISNWIDGQSQDQQRSPKPTPQLGVAEQTCPRCRSRWPYQSEPQNRPVSRLPALSQKPSAPQDPARFTAQGYDSPHYRRPSQSKCQCTARQDQSQQGAKTQPQQQTSGLQPQTQIHQGSGAQRRQTSPSKTQTRKQAPTDRCETTIRATTSQRNQPPATSQCQQNSKPKKPSHRGNSQGHGPHVTINLPTSVSGSTTAVAIASVLPSSAPHTQPSTTARSQKQTIPFGHLQKEPVPPPPPPPPPPAAQAQPQQAPPAHPQPHSLSPSQRLRRAADHAPEGCYLTVLPTRSTHASGPASTPRVPPFTLDAHLADIAAQQQKNLLGDPGVGFGFGFGFGNLRGGGGGHATPSPCLGGCFDPACHCHREATATAATTASWHWRRDAETEAHWHGGERCWRDGGSCCSASSREGS</sequence>
<gene>
    <name evidence="2" type="ORF">PV04_02405</name>
</gene>
<evidence type="ECO:0000256" key="1">
    <source>
        <dbReference type="SAM" id="MobiDB-lite"/>
    </source>
</evidence>
<organism evidence="2 3">
    <name type="scientific">Phialophora macrospora</name>
    <dbReference type="NCBI Taxonomy" id="1851006"/>
    <lineage>
        <taxon>Eukaryota</taxon>
        <taxon>Fungi</taxon>
        <taxon>Dikarya</taxon>
        <taxon>Ascomycota</taxon>
        <taxon>Pezizomycotina</taxon>
        <taxon>Eurotiomycetes</taxon>
        <taxon>Chaetothyriomycetidae</taxon>
        <taxon>Chaetothyriales</taxon>
        <taxon>Herpotrichiellaceae</taxon>
        <taxon>Phialophora</taxon>
    </lineage>
</organism>
<feature type="region of interest" description="Disordered" evidence="1">
    <location>
        <begin position="538"/>
        <end position="584"/>
    </location>
</feature>
<evidence type="ECO:0000313" key="2">
    <source>
        <dbReference type="EMBL" id="KIW70099.1"/>
    </source>
</evidence>
<proteinExistence type="predicted"/>
<feature type="compositionally biased region" description="Polar residues" evidence="1">
    <location>
        <begin position="257"/>
        <end position="266"/>
    </location>
</feature>
<feature type="compositionally biased region" description="Polar residues" evidence="1">
    <location>
        <begin position="456"/>
        <end position="476"/>
    </location>
</feature>
<feature type="compositionally biased region" description="Polar residues" evidence="1">
    <location>
        <begin position="425"/>
        <end position="446"/>
    </location>
</feature>
<feature type="compositionally biased region" description="Polar residues" evidence="1">
    <location>
        <begin position="390"/>
        <end position="402"/>
    </location>
</feature>
<dbReference type="Proteomes" id="UP000054266">
    <property type="component" value="Unassembled WGS sequence"/>
</dbReference>
<reference evidence="2 3" key="1">
    <citation type="submission" date="2015-01" db="EMBL/GenBank/DDBJ databases">
        <title>The Genome Sequence of Capronia semiimmersa CBS27337.</title>
        <authorList>
            <consortium name="The Broad Institute Genomics Platform"/>
            <person name="Cuomo C."/>
            <person name="de Hoog S."/>
            <person name="Gorbushina A."/>
            <person name="Stielow B."/>
            <person name="Teixiera M."/>
            <person name="Abouelleil A."/>
            <person name="Chapman S.B."/>
            <person name="Priest M."/>
            <person name="Young S.K."/>
            <person name="Wortman J."/>
            <person name="Nusbaum C."/>
            <person name="Birren B."/>
        </authorList>
    </citation>
    <scope>NUCLEOTIDE SEQUENCE [LARGE SCALE GENOMIC DNA]</scope>
    <source>
        <strain evidence="2 3">CBS 27337</strain>
    </source>
</reference>
<feature type="compositionally biased region" description="Polar residues" evidence="1">
    <location>
        <begin position="224"/>
        <end position="233"/>
    </location>
</feature>
<feature type="compositionally biased region" description="Low complexity" evidence="1">
    <location>
        <begin position="403"/>
        <end position="424"/>
    </location>
</feature>